<proteinExistence type="predicted"/>
<dbReference type="EMBL" id="BAABLW010000007">
    <property type="protein sequence ID" value="GAA4924293.1"/>
    <property type="molecule type" value="Genomic_DNA"/>
</dbReference>
<organism evidence="1 2">
    <name type="scientific">Nesterenkonia rhizosphaerae</name>
    <dbReference type="NCBI Taxonomy" id="1348272"/>
    <lineage>
        <taxon>Bacteria</taxon>
        <taxon>Bacillati</taxon>
        <taxon>Actinomycetota</taxon>
        <taxon>Actinomycetes</taxon>
        <taxon>Micrococcales</taxon>
        <taxon>Micrococcaceae</taxon>
        <taxon>Nesterenkonia</taxon>
    </lineage>
</organism>
<dbReference type="RefSeq" id="WP_345478043.1">
    <property type="nucleotide sequence ID" value="NZ_BAABLW010000007.1"/>
</dbReference>
<accession>A0ABP9G089</accession>
<reference evidence="2" key="1">
    <citation type="journal article" date="2019" name="Int. J. Syst. Evol. Microbiol.">
        <title>The Global Catalogue of Microorganisms (GCM) 10K type strain sequencing project: providing services to taxonomists for standard genome sequencing and annotation.</title>
        <authorList>
            <consortium name="The Broad Institute Genomics Platform"/>
            <consortium name="The Broad Institute Genome Sequencing Center for Infectious Disease"/>
            <person name="Wu L."/>
            <person name="Ma J."/>
        </authorList>
    </citation>
    <scope>NUCLEOTIDE SEQUENCE [LARGE SCALE GENOMIC DNA]</scope>
    <source>
        <strain evidence="2">JCM 19129</strain>
    </source>
</reference>
<protein>
    <submittedName>
        <fullName evidence="1">Uncharacterized protein</fullName>
    </submittedName>
</protein>
<sequence length="197" mass="22489">MADNDIYSSQAPSPEQVQLISAAYVLTGPKSEYKNFTQWREEFNLNLRDIGIAARETSNRMLVDKLLDMENLKRPFWAVVRGVLFHEGSQRYIVQLETEDRASAEIKIEYIATERVDGSGNGKFLGEWLSNDLLDHRIRVHKYVGARDKKKYKEILHIEPGGKAEELSQDEIDDLTAELEDHVHGCIGSGKCRHSND</sequence>
<name>A0ABP9G089_9MICC</name>
<keyword evidence="2" id="KW-1185">Reference proteome</keyword>
<evidence type="ECO:0000313" key="1">
    <source>
        <dbReference type="EMBL" id="GAA4924293.1"/>
    </source>
</evidence>
<comment type="caution">
    <text evidence="1">The sequence shown here is derived from an EMBL/GenBank/DDBJ whole genome shotgun (WGS) entry which is preliminary data.</text>
</comment>
<evidence type="ECO:0000313" key="2">
    <source>
        <dbReference type="Proteomes" id="UP001500368"/>
    </source>
</evidence>
<dbReference type="Proteomes" id="UP001500368">
    <property type="component" value="Unassembled WGS sequence"/>
</dbReference>
<gene>
    <name evidence="1" type="ORF">GCM10025790_21880</name>
</gene>